<evidence type="ECO:0000256" key="1">
    <source>
        <dbReference type="SAM" id="Phobius"/>
    </source>
</evidence>
<keyword evidence="1" id="KW-1133">Transmembrane helix</keyword>
<sequence>MSTRVFKVSPSYRRRQQARQLAWLLAMLGLVALSLYYLVQSLSGPVEVAELLLPVLGVLSCSAYAAKLVMQLRVGKRAYPDVCWDMEQEVLQLQQPEGTVRMALADMLSARVQVGLGRVLSLTLTSTTGEQLRLEGYKGLDELVDLLENRMPEGQVVRTRLRF</sequence>
<accession>A0ABS3Z7Q3</accession>
<dbReference type="EMBL" id="JACVEW010000003">
    <property type="protein sequence ID" value="MBP0047741.1"/>
    <property type="molecule type" value="Genomic_DNA"/>
</dbReference>
<protein>
    <recommendedName>
        <fullName evidence="4">DUF304 domain-containing protein</fullName>
    </recommendedName>
</protein>
<evidence type="ECO:0000313" key="2">
    <source>
        <dbReference type="EMBL" id="MBP0047741.1"/>
    </source>
</evidence>
<evidence type="ECO:0008006" key="4">
    <source>
        <dbReference type="Google" id="ProtNLM"/>
    </source>
</evidence>
<keyword evidence="1" id="KW-0472">Membrane</keyword>
<organism evidence="2 3">
    <name type="scientific">Marinobacterium alkalitolerans</name>
    <dbReference type="NCBI Taxonomy" id="1542925"/>
    <lineage>
        <taxon>Bacteria</taxon>
        <taxon>Pseudomonadati</taxon>
        <taxon>Pseudomonadota</taxon>
        <taxon>Gammaproteobacteria</taxon>
        <taxon>Oceanospirillales</taxon>
        <taxon>Oceanospirillaceae</taxon>
        <taxon>Marinobacterium</taxon>
    </lineage>
</organism>
<dbReference type="RefSeq" id="WP_209286346.1">
    <property type="nucleotide sequence ID" value="NZ_JACVEW010000003.1"/>
</dbReference>
<name>A0ABS3Z7Q3_9GAMM</name>
<comment type="caution">
    <text evidence="2">The sequence shown here is derived from an EMBL/GenBank/DDBJ whole genome shotgun (WGS) entry which is preliminary data.</text>
</comment>
<evidence type="ECO:0000313" key="3">
    <source>
        <dbReference type="Proteomes" id="UP000810171"/>
    </source>
</evidence>
<gene>
    <name evidence="2" type="ORF">H9C73_03255</name>
</gene>
<proteinExistence type="predicted"/>
<feature type="transmembrane region" description="Helical" evidence="1">
    <location>
        <begin position="21"/>
        <end position="39"/>
    </location>
</feature>
<dbReference type="Proteomes" id="UP000810171">
    <property type="component" value="Unassembled WGS sequence"/>
</dbReference>
<feature type="transmembrane region" description="Helical" evidence="1">
    <location>
        <begin position="51"/>
        <end position="70"/>
    </location>
</feature>
<keyword evidence="3" id="KW-1185">Reference proteome</keyword>
<reference evidence="2 3" key="1">
    <citation type="submission" date="2020-09" db="EMBL/GenBank/DDBJ databases">
        <authorList>
            <person name="Tanuku N.R.S."/>
        </authorList>
    </citation>
    <scope>NUCLEOTIDE SEQUENCE [LARGE SCALE GENOMIC DNA]</scope>
    <source>
        <strain evidence="2 3">AK62</strain>
    </source>
</reference>
<keyword evidence="1" id="KW-0812">Transmembrane</keyword>